<dbReference type="EMBL" id="FNCH01000001">
    <property type="protein sequence ID" value="SDF77368.1"/>
    <property type="molecule type" value="Genomic_DNA"/>
</dbReference>
<evidence type="ECO:0000313" key="2">
    <source>
        <dbReference type="EMBL" id="SDF77368.1"/>
    </source>
</evidence>
<dbReference type="InterPro" id="IPR053830">
    <property type="entry name" value="DUF6922"/>
</dbReference>
<accession>A0A1G7NTC7</accession>
<keyword evidence="3" id="KW-1185">Reference proteome</keyword>
<protein>
    <recommendedName>
        <fullName evidence="1">DUF6922 domain-containing protein</fullName>
    </recommendedName>
</protein>
<gene>
    <name evidence="2" type="ORF">SAMN05421827_101496</name>
</gene>
<sequence length="167" mass="20401">MMLKELNKRVIVVHWKRFASTDIDVFSSLKGFCDSYPTYNYHTLNNYLSKKKVPFENDEIKIERHPLIQKVRRPDLPKVLFWDFDFEKLDWSRSYKTVIERVLDKGNTMDWEEMIRFYGRENVIRALKEDITYLSDMTMEAVCKYFQLEKEKLRCYTKKQLHQGHWI</sequence>
<organism evidence="2 3">
    <name type="scientific">Pedobacter terrae</name>
    <dbReference type="NCBI Taxonomy" id="405671"/>
    <lineage>
        <taxon>Bacteria</taxon>
        <taxon>Pseudomonadati</taxon>
        <taxon>Bacteroidota</taxon>
        <taxon>Sphingobacteriia</taxon>
        <taxon>Sphingobacteriales</taxon>
        <taxon>Sphingobacteriaceae</taxon>
        <taxon>Pedobacter</taxon>
    </lineage>
</organism>
<dbReference type="RefSeq" id="WP_208600551.1">
    <property type="nucleotide sequence ID" value="NZ_FNCH01000001.1"/>
</dbReference>
<proteinExistence type="predicted"/>
<dbReference type="STRING" id="405671.SAMN05421827_101496"/>
<dbReference type="AlphaFoldDB" id="A0A1G7NTC7"/>
<evidence type="ECO:0000313" key="3">
    <source>
        <dbReference type="Proteomes" id="UP000199643"/>
    </source>
</evidence>
<dbReference type="Proteomes" id="UP000199643">
    <property type="component" value="Unassembled WGS sequence"/>
</dbReference>
<evidence type="ECO:0000259" key="1">
    <source>
        <dbReference type="Pfam" id="PF21956"/>
    </source>
</evidence>
<reference evidence="3" key="1">
    <citation type="submission" date="2016-10" db="EMBL/GenBank/DDBJ databases">
        <authorList>
            <person name="Varghese N."/>
            <person name="Submissions S."/>
        </authorList>
    </citation>
    <scope>NUCLEOTIDE SEQUENCE [LARGE SCALE GENOMIC DNA]</scope>
    <source>
        <strain evidence="3">DSM 17933</strain>
    </source>
</reference>
<dbReference type="Pfam" id="PF21956">
    <property type="entry name" value="DUF6922"/>
    <property type="match status" value="1"/>
</dbReference>
<feature type="domain" description="DUF6922" evidence="1">
    <location>
        <begin position="76"/>
        <end position="127"/>
    </location>
</feature>
<name>A0A1G7NTC7_9SPHI</name>